<dbReference type="AlphaFoldDB" id="A0ABD3G790"/>
<dbReference type="EMBL" id="JBIMZQ010000001">
    <property type="protein sequence ID" value="KAL3674843.1"/>
    <property type="molecule type" value="Genomic_DNA"/>
</dbReference>
<gene>
    <name evidence="2" type="ORF">V7S43_000769</name>
</gene>
<sequence length="104" mass="10339">MACCAGPTDGEAIPELAVEEGAGLLPGLRKLSSSWSGSSSVLAGDSGAGSNRLYSSDDHGSSSVETLAKQVVLPETTSGFGDRLVLVGDPHEVVEPAAVAVAAD</sequence>
<name>A0ABD3G790_9STRA</name>
<organism evidence="2 3">
    <name type="scientific">Phytophthora oleae</name>
    <dbReference type="NCBI Taxonomy" id="2107226"/>
    <lineage>
        <taxon>Eukaryota</taxon>
        <taxon>Sar</taxon>
        <taxon>Stramenopiles</taxon>
        <taxon>Oomycota</taxon>
        <taxon>Peronosporomycetes</taxon>
        <taxon>Peronosporales</taxon>
        <taxon>Peronosporaceae</taxon>
        <taxon>Phytophthora</taxon>
    </lineage>
</organism>
<evidence type="ECO:0000313" key="3">
    <source>
        <dbReference type="Proteomes" id="UP001632037"/>
    </source>
</evidence>
<protein>
    <submittedName>
        <fullName evidence="2">Uncharacterized protein</fullName>
    </submittedName>
</protein>
<evidence type="ECO:0000256" key="1">
    <source>
        <dbReference type="SAM" id="MobiDB-lite"/>
    </source>
</evidence>
<evidence type="ECO:0000313" key="2">
    <source>
        <dbReference type="EMBL" id="KAL3674843.1"/>
    </source>
</evidence>
<feature type="compositionally biased region" description="Low complexity" evidence="1">
    <location>
        <begin position="33"/>
        <end position="50"/>
    </location>
</feature>
<reference evidence="2 3" key="1">
    <citation type="submission" date="2024-09" db="EMBL/GenBank/DDBJ databases">
        <title>Genome sequencing and assembly of Phytophthora oleae, isolate VK10A, causative agent of rot of olive drupes.</title>
        <authorList>
            <person name="Conti Taguali S."/>
            <person name="Riolo M."/>
            <person name="La Spada F."/>
            <person name="Cacciola S.O."/>
            <person name="Dionisio G."/>
        </authorList>
    </citation>
    <scope>NUCLEOTIDE SEQUENCE [LARGE SCALE GENOMIC DNA]</scope>
    <source>
        <strain evidence="2 3">VK10A</strain>
    </source>
</reference>
<accession>A0ABD3G790</accession>
<dbReference type="Proteomes" id="UP001632037">
    <property type="component" value="Unassembled WGS sequence"/>
</dbReference>
<keyword evidence="3" id="KW-1185">Reference proteome</keyword>
<feature type="region of interest" description="Disordered" evidence="1">
    <location>
        <begin position="33"/>
        <end position="61"/>
    </location>
</feature>
<proteinExistence type="predicted"/>
<comment type="caution">
    <text evidence="2">The sequence shown here is derived from an EMBL/GenBank/DDBJ whole genome shotgun (WGS) entry which is preliminary data.</text>
</comment>